<dbReference type="PANTHER" id="PTHR33734">
    <property type="entry name" value="LYSM DOMAIN-CONTAINING GPI-ANCHORED PROTEIN 2"/>
    <property type="match status" value="1"/>
</dbReference>
<proteinExistence type="predicted"/>
<dbReference type="CDD" id="cd00118">
    <property type="entry name" value="LysM"/>
    <property type="match status" value="2"/>
</dbReference>
<protein>
    <submittedName>
        <fullName evidence="2">LysM peptidoglycan-binding domain-containing protein</fullName>
    </submittedName>
</protein>
<dbReference type="Gene3D" id="1.10.530.10">
    <property type="match status" value="1"/>
</dbReference>
<comment type="caution">
    <text evidence="2">The sequence shown here is derived from an EMBL/GenBank/DDBJ whole genome shotgun (WGS) entry which is preliminary data.</text>
</comment>
<dbReference type="RefSeq" id="WP_127802028.1">
    <property type="nucleotide sequence ID" value="NZ_SACY01000001.1"/>
</dbReference>
<dbReference type="CDD" id="cd16894">
    <property type="entry name" value="MltD-like"/>
    <property type="match status" value="1"/>
</dbReference>
<dbReference type="EMBL" id="SACY01000001">
    <property type="protein sequence ID" value="RVU26475.1"/>
    <property type="molecule type" value="Genomic_DNA"/>
</dbReference>
<dbReference type="PANTHER" id="PTHR33734:SF22">
    <property type="entry name" value="MEMBRANE-BOUND LYTIC MUREIN TRANSGLYCOSYLASE D"/>
    <property type="match status" value="1"/>
</dbReference>
<dbReference type="GO" id="GO:0008932">
    <property type="term" value="F:lytic endotransglycosylase activity"/>
    <property type="evidence" value="ECO:0007669"/>
    <property type="project" value="TreeGrafter"/>
</dbReference>
<gene>
    <name evidence="2" type="ORF">EOJ36_00315</name>
</gene>
<dbReference type="AlphaFoldDB" id="A0A437PW36"/>
<dbReference type="OrthoDB" id="977752at2"/>
<dbReference type="Gene3D" id="3.10.350.10">
    <property type="entry name" value="LysM domain"/>
    <property type="match status" value="2"/>
</dbReference>
<evidence type="ECO:0000259" key="1">
    <source>
        <dbReference type="PROSITE" id="PS51782"/>
    </source>
</evidence>
<evidence type="ECO:0000313" key="2">
    <source>
        <dbReference type="EMBL" id="RVU26475.1"/>
    </source>
</evidence>
<accession>A0A437PW36</accession>
<organism evidence="2 3">
    <name type="scientific">Sandaracinomonas limnophila</name>
    <dbReference type="NCBI Taxonomy" id="1862386"/>
    <lineage>
        <taxon>Bacteria</taxon>
        <taxon>Pseudomonadati</taxon>
        <taxon>Bacteroidota</taxon>
        <taxon>Cytophagia</taxon>
        <taxon>Cytophagales</taxon>
        <taxon>Flectobacillaceae</taxon>
        <taxon>Sandaracinomonas</taxon>
    </lineage>
</organism>
<dbReference type="PROSITE" id="PS51782">
    <property type="entry name" value="LYSM"/>
    <property type="match status" value="2"/>
</dbReference>
<dbReference type="SUPFAM" id="SSF54106">
    <property type="entry name" value="LysM domain"/>
    <property type="match status" value="2"/>
</dbReference>
<dbReference type="Proteomes" id="UP000282832">
    <property type="component" value="Unassembled WGS sequence"/>
</dbReference>
<dbReference type="InterPro" id="IPR018392">
    <property type="entry name" value="LysM"/>
</dbReference>
<dbReference type="SUPFAM" id="SSF53955">
    <property type="entry name" value="Lysozyme-like"/>
    <property type="match status" value="1"/>
</dbReference>
<keyword evidence="3" id="KW-1185">Reference proteome</keyword>
<dbReference type="SMART" id="SM00257">
    <property type="entry name" value="LysM"/>
    <property type="match status" value="2"/>
</dbReference>
<reference evidence="2 3" key="1">
    <citation type="submission" date="2019-01" db="EMBL/GenBank/DDBJ databases">
        <authorList>
            <person name="Chen W.-M."/>
        </authorList>
    </citation>
    <scope>NUCLEOTIDE SEQUENCE [LARGE SCALE GENOMIC DNA]</scope>
    <source>
        <strain evidence="2 3">FSY-15</strain>
    </source>
</reference>
<name>A0A437PW36_9BACT</name>
<dbReference type="Pfam" id="PF01476">
    <property type="entry name" value="LysM"/>
    <property type="match status" value="2"/>
</dbReference>
<evidence type="ECO:0000313" key="3">
    <source>
        <dbReference type="Proteomes" id="UP000282832"/>
    </source>
</evidence>
<feature type="domain" description="LysM" evidence="1">
    <location>
        <begin position="491"/>
        <end position="535"/>
    </location>
</feature>
<dbReference type="InterPro" id="IPR023346">
    <property type="entry name" value="Lysozyme-like_dom_sf"/>
</dbReference>
<dbReference type="Pfam" id="PF01464">
    <property type="entry name" value="SLT"/>
    <property type="match status" value="1"/>
</dbReference>
<dbReference type="InterPro" id="IPR008258">
    <property type="entry name" value="Transglycosylase_SLT_dom_1"/>
</dbReference>
<dbReference type="InterPro" id="IPR036779">
    <property type="entry name" value="LysM_dom_sf"/>
</dbReference>
<sequence>MQKNFNFLFLFLALNISGYSAISVPDTIQIGAIKVAIHESAKPILEKEFKMLGSNKRYVASMLEKMKLYFPVIEPVLNEGCIPNEFKYLCVQESALNGNAISTSNAVGFWQFKYDTAKDVGLKVNSDVDERRHIIEATKGAVNYFNRNNNVLNNWVSTLLSYRLGLGSVKKMSIFPEWNGKSEIQVDSSTDWYVLRFLAYKNFWEDQFAQNPTYANSPSLLTYSQIQGKNLLEISDELKISYDDLKKFNPWILKDYVPSDKNYIIYHPSNLNYYLDSEVVPEEQKIPEKRPIPVEDPKTFVLTASVDTTQLFPVNKNLLPKKKHKEILSKEVETKIHTIVPGDNLTSIAQKYGMTLSEIYSLNHIEPNSILSIGQPIKYVRKIPMVELISKKMDEKSLYTKNNELKQEETKEEKYEEEQIEGPRKITTKEEKESFLIEPAESRIISVIPERAEKEPWKESKLPEKESKIVLSSSEFKKETIEPKREITLPKEHTVLDGETLYGISKKYGISVNDILKLNKELLKNGLKSGQIIKIK</sequence>
<feature type="domain" description="LysM" evidence="1">
    <location>
        <begin position="335"/>
        <end position="379"/>
    </location>
</feature>